<evidence type="ECO:0000256" key="2">
    <source>
        <dbReference type="SAM" id="SignalP"/>
    </source>
</evidence>
<proteinExistence type="predicted"/>
<dbReference type="Proteomes" id="UP000478052">
    <property type="component" value="Unassembled WGS sequence"/>
</dbReference>
<reference evidence="3 4" key="1">
    <citation type="submission" date="2019-08" db="EMBL/GenBank/DDBJ databases">
        <title>Whole genome of Aphis craccivora.</title>
        <authorList>
            <person name="Voronova N.V."/>
            <person name="Shulinski R.S."/>
            <person name="Bandarenka Y.V."/>
            <person name="Zhorov D.G."/>
            <person name="Warner D."/>
        </authorList>
    </citation>
    <scope>NUCLEOTIDE SEQUENCE [LARGE SCALE GENOMIC DNA]</scope>
    <source>
        <strain evidence="3">180601</strain>
        <tissue evidence="3">Whole Body</tissue>
    </source>
</reference>
<dbReference type="GO" id="GO:0005581">
    <property type="term" value="C:collagen trimer"/>
    <property type="evidence" value="ECO:0007669"/>
    <property type="project" value="UniProtKB-KW"/>
</dbReference>
<name>A0A6G0YY73_APHCR</name>
<protein>
    <submittedName>
        <fullName evidence="3">Collagen alpha-1(I) chain</fullName>
    </submittedName>
</protein>
<evidence type="ECO:0000313" key="4">
    <source>
        <dbReference type="Proteomes" id="UP000478052"/>
    </source>
</evidence>
<feature type="compositionally biased region" description="Low complexity" evidence="1">
    <location>
        <begin position="52"/>
        <end position="63"/>
    </location>
</feature>
<keyword evidence="4" id="KW-1185">Reference proteome</keyword>
<feature type="chain" id="PRO_5026313856" evidence="2">
    <location>
        <begin position="27"/>
        <end position="129"/>
    </location>
</feature>
<organism evidence="3 4">
    <name type="scientific">Aphis craccivora</name>
    <name type="common">Cowpea aphid</name>
    <dbReference type="NCBI Taxonomy" id="307492"/>
    <lineage>
        <taxon>Eukaryota</taxon>
        <taxon>Metazoa</taxon>
        <taxon>Ecdysozoa</taxon>
        <taxon>Arthropoda</taxon>
        <taxon>Hexapoda</taxon>
        <taxon>Insecta</taxon>
        <taxon>Pterygota</taxon>
        <taxon>Neoptera</taxon>
        <taxon>Paraneoptera</taxon>
        <taxon>Hemiptera</taxon>
        <taxon>Sternorrhyncha</taxon>
        <taxon>Aphidomorpha</taxon>
        <taxon>Aphidoidea</taxon>
        <taxon>Aphididae</taxon>
        <taxon>Aphidini</taxon>
        <taxon>Aphis</taxon>
        <taxon>Aphis</taxon>
    </lineage>
</organism>
<gene>
    <name evidence="3" type="ORF">FWK35_00003177</name>
</gene>
<evidence type="ECO:0000313" key="3">
    <source>
        <dbReference type="EMBL" id="KAF0763084.1"/>
    </source>
</evidence>
<evidence type="ECO:0000256" key="1">
    <source>
        <dbReference type="SAM" id="MobiDB-lite"/>
    </source>
</evidence>
<comment type="caution">
    <text evidence="3">The sequence shown here is derived from an EMBL/GenBank/DDBJ whole genome shotgun (WGS) entry which is preliminary data.</text>
</comment>
<feature type="compositionally biased region" description="Pro residues" evidence="1">
    <location>
        <begin position="84"/>
        <end position="94"/>
    </location>
</feature>
<keyword evidence="3" id="KW-0176">Collagen</keyword>
<feature type="region of interest" description="Disordered" evidence="1">
    <location>
        <begin position="27"/>
        <end position="108"/>
    </location>
</feature>
<feature type="signal peptide" evidence="2">
    <location>
        <begin position="1"/>
        <end position="26"/>
    </location>
</feature>
<dbReference type="EMBL" id="VUJU01001971">
    <property type="protein sequence ID" value="KAF0763084.1"/>
    <property type="molecule type" value="Genomic_DNA"/>
</dbReference>
<keyword evidence="2" id="KW-0732">Signal</keyword>
<sequence length="129" mass="13514">MHGPSAAAVACALWLACVTPLLVADAAAPGARRHDRRVRPGSTVAAADGYVAAEPATNAATAGDDYDAYDEEYEDSGDSRKRPPPPPPPPPPTTTSPDRRTILSSYNYNDNAYSIRSLGMGPDRGDGCQ</sequence>
<dbReference type="AlphaFoldDB" id="A0A6G0YY73"/>
<accession>A0A6G0YY73</accession>
<feature type="compositionally biased region" description="Acidic residues" evidence="1">
    <location>
        <begin position="64"/>
        <end position="76"/>
    </location>
</feature>